<keyword evidence="1" id="KW-0433">Leucine-rich repeat</keyword>
<organism evidence="5 6">
    <name type="scientific">Ficus carica</name>
    <name type="common">Common fig</name>
    <dbReference type="NCBI Taxonomy" id="3494"/>
    <lineage>
        <taxon>Eukaryota</taxon>
        <taxon>Viridiplantae</taxon>
        <taxon>Streptophyta</taxon>
        <taxon>Embryophyta</taxon>
        <taxon>Tracheophyta</taxon>
        <taxon>Spermatophyta</taxon>
        <taxon>Magnoliopsida</taxon>
        <taxon>eudicotyledons</taxon>
        <taxon>Gunneridae</taxon>
        <taxon>Pentapetalae</taxon>
        <taxon>rosids</taxon>
        <taxon>fabids</taxon>
        <taxon>Rosales</taxon>
        <taxon>Moraceae</taxon>
        <taxon>Ficeae</taxon>
        <taxon>Ficus</taxon>
    </lineage>
</organism>
<feature type="domain" description="NB-ARC" evidence="3">
    <location>
        <begin position="19"/>
        <end position="156"/>
    </location>
</feature>
<dbReference type="InterPro" id="IPR027417">
    <property type="entry name" value="P-loop_NTPase"/>
</dbReference>
<dbReference type="GO" id="GO:0006952">
    <property type="term" value="P:defense response"/>
    <property type="evidence" value="ECO:0007669"/>
    <property type="project" value="InterPro"/>
</dbReference>
<dbReference type="AlphaFoldDB" id="A0AA88J829"/>
<dbReference type="GO" id="GO:0043531">
    <property type="term" value="F:ADP binding"/>
    <property type="evidence" value="ECO:0007669"/>
    <property type="project" value="InterPro"/>
</dbReference>
<dbReference type="Gene3D" id="1.10.8.430">
    <property type="entry name" value="Helical domain of apoptotic protease-activating factors"/>
    <property type="match status" value="1"/>
</dbReference>
<dbReference type="Pfam" id="PF23282">
    <property type="entry name" value="WHD_ROQ1"/>
    <property type="match status" value="1"/>
</dbReference>
<evidence type="ECO:0008006" key="7">
    <source>
        <dbReference type="Google" id="ProtNLM"/>
    </source>
</evidence>
<reference evidence="5" key="1">
    <citation type="submission" date="2023-07" db="EMBL/GenBank/DDBJ databases">
        <title>draft genome sequence of fig (Ficus carica).</title>
        <authorList>
            <person name="Takahashi T."/>
            <person name="Nishimura K."/>
        </authorList>
    </citation>
    <scope>NUCLEOTIDE SEQUENCE</scope>
</reference>
<dbReference type="PANTHER" id="PTHR11017">
    <property type="entry name" value="LEUCINE-RICH REPEAT-CONTAINING PROTEIN"/>
    <property type="match status" value="1"/>
</dbReference>
<dbReference type="SUPFAM" id="SSF52540">
    <property type="entry name" value="P-loop containing nucleoside triphosphate hydrolases"/>
    <property type="match status" value="1"/>
</dbReference>
<protein>
    <recommendedName>
        <fullName evidence="7">NB-ARC domain-containing protein</fullName>
    </recommendedName>
</protein>
<evidence type="ECO:0000259" key="3">
    <source>
        <dbReference type="Pfam" id="PF00931"/>
    </source>
</evidence>
<dbReference type="Proteomes" id="UP001187192">
    <property type="component" value="Unassembled WGS sequence"/>
</dbReference>
<keyword evidence="2" id="KW-0677">Repeat</keyword>
<comment type="caution">
    <text evidence="5">The sequence shown here is derived from an EMBL/GenBank/DDBJ whole genome shotgun (WGS) entry which is preliminary data.</text>
</comment>
<dbReference type="InterPro" id="IPR002182">
    <property type="entry name" value="NB-ARC"/>
</dbReference>
<dbReference type="Gene3D" id="3.40.50.300">
    <property type="entry name" value="P-loop containing nucleotide triphosphate hydrolases"/>
    <property type="match status" value="1"/>
</dbReference>
<dbReference type="PANTHER" id="PTHR11017:SF559">
    <property type="entry name" value="DISEASE RESISTANCE PROTEIN CHL1"/>
    <property type="match status" value="1"/>
</dbReference>
<dbReference type="InterPro" id="IPR058192">
    <property type="entry name" value="WHD_ROQ1-like"/>
</dbReference>
<dbReference type="InterPro" id="IPR044974">
    <property type="entry name" value="Disease_R_plants"/>
</dbReference>
<evidence type="ECO:0000313" key="6">
    <source>
        <dbReference type="Proteomes" id="UP001187192"/>
    </source>
</evidence>
<accession>A0AA88J829</accession>
<dbReference type="EMBL" id="BTGU01000184">
    <property type="protein sequence ID" value="GMN64522.1"/>
    <property type="molecule type" value="Genomic_DNA"/>
</dbReference>
<name>A0AA88J829_FICCA</name>
<dbReference type="PRINTS" id="PR00364">
    <property type="entry name" value="DISEASERSIST"/>
</dbReference>
<dbReference type="InterPro" id="IPR036390">
    <property type="entry name" value="WH_DNA-bd_sf"/>
</dbReference>
<dbReference type="InterPro" id="IPR042197">
    <property type="entry name" value="Apaf_helical"/>
</dbReference>
<keyword evidence="6" id="KW-1185">Reference proteome</keyword>
<dbReference type="SUPFAM" id="SSF46785">
    <property type="entry name" value="Winged helix' DNA-binding domain"/>
    <property type="match status" value="1"/>
</dbReference>
<proteinExistence type="predicted"/>
<dbReference type="Pfam" id="PF00931">
    <property type="entry name" value="NB-ARC"/>
    <property type="match status" value="1"/>
</dbReference>
<evidence type="ECO:0000256" key="2">
    <source>
        <dbReference type="ARBA" id="ARBA00022737"/>
    </source>
</evidence>
<evidence type="ECO:0000259" key="4">
    <source>
        <dbReference type="Pfam" id="PF23282"/>
    </source>
</evidence>
<gene>
    <name evidence="5" type="ORF">TIFTF001_033587</name>
</gene>
<evidence type="ECO:0000256" key="1">
    <source>
        <dbReference type="ARBA" id="ARBA00022614"/>
    </source>
</evidence>
<evidence type="ECO:0000313" key="5">
    <source>
        <dbReference type="EMBL" id="GMN64522.1"/>
    </source>
</evidence>
<feature type="domain" description="Disease resistance protein Roq1-like winged-helix" evidence="4">
    <location>
        <begin position="226"/>
        <end position="293"/>
    </location>
</feature>
<sequence length="324" mass="37186">MVGMDSRIKEFEPYLNLGSEEVHMVGIWGTGGIGKTTLAEQVFKRFRGDFEARSIVYSVRETCEKETDGLNSLKKQIDEDLLSKKASMKVLIVLDDVENETQLEALVGKVGPGSRIIITTRDNGILERCGVKDIFEVKKLTCEESLKLFCRKAFKKCSPPPPFEELSNDFVRYADGLPLLLEVLGNCISYHSTESEYWIGELNRLRETPDQGVTKVLRFSYDKLDDQEREAFLDIACFFKGEDESRVKKIFESCNFHPDISLEVLVARSLISITGGKVWMHDLLQQMGWEIISKEKELGKRSRLWRHEDSLRVLQENMVRYILV</sequence>